<keyword evidence="2" id="KW-1185">Reference proteome</keyword>
<evidence type="ECO:0000313" key="1">
    <source>
        <dbReference type="EMBL" id="MXR22197.1"/>
    </source>
</evidence>
<proteinExistence type="predicted"/>
<dbReference type="RefSeq" id="WP_159527572.1">
    <property type="nucleotide sequence ID" value="NZ_WUUU01000219.1"/>
</dbReference>
<name>A0A6B0SLQ5_9EURY</name>
<dbReference type="AlphaFoldDB" id="A0A6B0SLQ5"/>
<protein>
    <submittedName>
        <fullName evidence="1">Uncharacterized protein</fullName>
    </submittedName>
</protein>
<dbReference type="InterPro" id="IPR055944">
    <property type="entry name" value="DUF7522"/>
</dbReference>
<evidence type="ECO:0000313" key="2">
    <source>
        <dbReference type="Proteomes" id="UP000471521"/>
    </source>
</evidence>
<dbReference type="Pfam" id="PF24366">
    <property type="entry name" value="DUF7522"/>
    <property type="match status" value="1"/>
</dbReference>
<dbReference type="OrthoDB" id="252516at2157"/>
<accession>A0A6B0SLQ5</accession>
<dbReference type="Proteomes" id="UP000471521">
    <property type="component" value="Unassembled WGS sequence"/>
</dbReference>
<reference evidence="1 2" key="1">
    <citation type="submission" date="2019-12" db="EMBL/GenBank/DDBJ databases">
        <title>Isolation and characterization of three novel carbon monoxide-oxidizing members of Halobacteria from salione crusts and soils.</title>
        <authorList>
            <person name="Myers M.R."/>
            <person name="King G.M."/>
        </authorList>
    </citation>
    <scope>NUCLEOTIDE SEQUENCE [LARGE SCALE GENOMIC DNA]</scope>
    <source>
        <strain evidence="1 2">PCN9</strain>
    </source>
</reference>
<sequence>MTAYDTEPQSDLDGGKAALVDALRDALGENLRDVWVLDQRTQEPLYVRTDVADRIEDVDVEKHIDNERYGFVTRQTYNLLHYSEFRYTHRGFDTWELFRTFVAADGQQVGVLVGVDSDGTNYDFGALTDTIHDLGDEYGIAAFQPIPPEDR</sequence>
<gene>
    <name evidence="1" type="ORF">GRX66_16965</name>
</gene>
<comment type="caution">
    <text evidence="1">The sequence shown here is derived from an EMBL/GenBank/DDBJ whole genome shotgun (WGS) entry which is preliminary data.</text>
</comment>
<dbReference type="EMBL" id="WUUU01000219">
    <property type="protein sequence ID" value="MXR22197.1"/>
    <property type="molecule type" value="Genomic_DNA"/>
</dbReference>
<organism evidence="1 2">
    <name type="scientific">Halobacterium bonnevillei</name>
    <dbReference type="NCBI Taxonomy" id="2692200"/>
    <lineage>
        <taxon>Archaea</taxon>
        <taxon>Methanobacteriati</taxon>
        <taxon>Methanobacteriota</taxon>
        <taxon>Stenosarchaea group</taxon>
        <taxon>Halobacteria</taxon>
        <taxon>Halobacteriales</taxon>
        <taxon>Halobacteriaceae</taxon>
        <taxon>Halobacterium</taxon>
    </lineage>
</organism>